<proteinExistence type="predicted"/>
<evidence type="ECO:0000313" key="2">
    <source>
        <dbReference type="Proteomes" id="UP000784294"/>
    </source>
</evidence>
<dbReference type="Proteomes" id="UP000784294">
    <property type="component" value="Unassembled WGS sequence"/>
</dbReference>
<gene>
    <name evidence="1" type="ORF">PXEA_LOCUS30273</name>
</gene>
<accession>A0A3S5AGX6</accession>
<reference evidence="1" key="1">
    <citation type="submission" date="2018-11" db="EMBL/GenBank/DDBJ databases">
        <authorList>
            <consortium name="Pathogen Informatics"/>
        </authorList>
    </citation>
    <scope>NUCLEOTIDE SEQUENCE</scope>
</reference>
<feature type="non-terminal residue" evidence="1">
    <location>
        <position position="65"/>
    </location>
</feature>
<dbReference type="AlphaFoldDB" id="A0A3S5AGX6"/>
<comment type="caution">
    <text evidence="1">The sequence shown here is derived from an EMBL/GenBank/DDBJ whole genome shotgun (WGS) entry which is preliminary data.</text>
</comment>
<name>A0A3S5AGX6_9PLAT</name>
<protein>
    <submittedName>
        <fullName evidence="1">Uncharacterized protein</fullName>
    </submittedName>
</protein>
<sequence length="65" mass="7248">MVSGSDDVRDITDENSALIHRGRRTLGRGLLRTMQQTKLQGNPHLVSGAASLRIPLTRLLKNKRK</sequence>
<keyword evidence="2" id="KW-1185">Reference proteome</keyword>
<evidence type="ECO:0000313" key="1">
    <source>
        <dbReference type="EMBL" id="VEL36833.1"/>
    </source>
</evidence>
<dbReference type="EMBL" id="CAAALY010253308">
    <property type="protein sequence ID" value="VEL36833.1"/>
    <property type="molecule type" value="Genomic_DNA"/>
</dbReference>
<organism evidence="1 2">
    <name type="scientific">Protopolystoma xenopodis</name>
    <dbReference type="NCBI Taxonomy" id="117903"/>
    <lineage>
        <taxon>Eukaryota</taxon>
        <taxon>Metazoa</taxon>
        <taxon>Spiralia</taxon>
        <taxon>Lophotrochozoa</taxon>
        <taxon>Platyhelminthes</taxon>
        <taxon>Monogenea</taxon>
        <taxon>Polyopisthocotylea</taxon>
        <taxon>Polystomatidea</taxon>
        <taxon>Polystomatidae</taxon>
        <taxon>Protopolystoma</taxon>
    </lineage>
</organism>